<feature type="region of interest" description="Disordered" evidence="4">
    <location>
        <begin position="1273"/>
        <end position="1331"/>
    </location>
</feature>
<dbReference type="PROSITE" id="PS00636">
    <property type="entry name" value="DNAJ_1"/>
    <property type="match status" value="1"/>
</dbReference>
<feature type="compositionally biased region" description="Basic and acidic residues" evidence="4">
    <location>
        <begin position="1140"/>
        <end position="1177"/>
    </location>
</feature>
<dbReference type="InterPro" id="IPR024586">
    <property type="entry name" value="DnaJ-like_C11_C"/>
</dbReference>
<dbReference type="Pfam" id="PF02731">
    <property type="entry name" value="SKIP_SNW"/>
    <property type="match status" value="1"/>
</dbReference>
<sequence>MSSFNQPGTQEFPGAQEFRATVEDDGLDADYSMVDDYPEEPDYYVLLGLSRNPPPTEAEIRSAYRSLTLSFHPDKQPPHLRHAAESQFRHIQEAYETLIDPNKRVVYDISGAAGVRQEWGQLGAMGIGGEAQRQEVGVKAMSPDQFRRWFLKTMKKRERKSVESLVSSRGGITLGINASSMVSVDEDEDVQFHIPSPKMSTYGISYNFKTPVSIPQLWGMTEKEAETSEETDSGEEVQDEETEDMLVTWNAGITGGLARPVKKVTVEYEDGTEGEEKFEMPPILAAQNFQFGATVTPNFKNLVGTKGIWAKHPFSLLRDSQVSFEALLLPVPTLKANIARAFQPIPGTRPFQVSVTSIHKRSLEETAPSFEVQISREIAKQKIGVITWSSGVVDWPEFLLKWFPSLGMGAQSAIASANEVSNLQIGLISLPKQGQAAIDFDDDDEDESGELDEDVRNLLKKKRQIDQSAESWQTYLQATPAGGAFVLSYSRNLFSGKPADDPVKTEWSSEGYFPMPSMDQARAVRLEISSVVGLDMSLNWTIKGVRRVGEYTRVGLGIGIADKGIMMTVSWSRLGQNINLPINVCPANEATSGAAALTAIFPWLAYCAIEFGYIRPRDRKRRRQAAARRHRELKKLIPKKREESLQAIELMTDQVQRRQAREEAQDGLVILKAEYGYIPPVNKKPKNGFEEPRVIDVTIPVAALVNRGQLVIPGKTIKTNSAVRPEKPNGASPHDLFFINHECTALELLALEMSTSIASGLFKSLPKPKYSGEEEELPQHAQPRGPRVVGADQIDETQVVLRRTGPPPYGNRAGWRPRAPEDFGDGGAFPEILVAQYPLDMGRKGKSSKSNALALQVDAEGKVKYDAIARRGHADNRTVHASFKDLIPLRQRVDMGEISLDKPSEEEVQAQMDKTKAALATLVEGASSAQKPKNVKGGQRAEPTFVRYTPANQMGNNGRQNDRIMKIVERQLDPMEPPKFKHKKIPRGPPSPPPPVMHSPPRKLTAEDQEAWKIPPPVSNWKNPKGYTVPLDKRLAADGRGLQDVSINDKFAQFAEALFTADRHAREEVQLRAQMQQKLAEKEKAQKEEHLRMLAQKAREERAGPSARASRARSRSRSVSRSVSAYSSRSATPSEDEEAARERAEQRRERRREDERQLRQSRMGTERRIQTMAREQNRDISEKVALGLAKPTQSSESMWDSRLFNQTSGMQTGFNEDNPYDKPLFAAQDAINSIYRPRAQTDVDDEDAGEGEMSKLEKTKRFEVLGRAKEGFRGAAEAEERQGPVQFEKDTADPFGIDNMIADVTSGQKRYGIQEAEGDDRKSKRPRVDDE</sequence>
<dbReference type="PRINTS" id="PR00625">
    <property type="entry name" value="JDOMAIN"/>
</dbReference>
<dbReference type="GO" id="GO:0000398">
    <property type="term" value="P:mRNA splicing, via spliceosome"/>
    <property type="evidence" value="ECO:0007669"/>
    <property type="project" value="InterPro"/>
</dbReference>
<reference evidence="7" key="1">
    <citation type="journal article" date="2017" name="Nat. Microbiol.">
        <title>Global analysis of biosynthetic gene clusters reveals vast potential of secondary metabolite production in Penicillium species.</title>
        <authorList>
            <person name="Nielsen J.C."/>
            <person name="Grijseels S."/>
            <person name="Prigent S."/>
            <person name="Ji B."/>
            <person name="Dainat J."/>
            <person name="Nielsen K.F."/>
            <person name="Frisvad J.C."/>
            <person name="Workman M."/>
            <person name="Nielsen J."/>
        </authorList>
    </citation>
    <scope>NUCLEOTIDE SEQUENCE [LARGE SCALE GENOMIC DNA]</scope>
    <source>
        <strain evidence="7">IBT 13039</strain>
    </source>
</reference>
<feature type="region of interest" description="Disordered" evidence="4">
    <location>
        <begin position="222"/>
        <end position="242"/>
    </location>
</feature>
<feature type="region of interest" description="Disordered" evidence="4">
    <location>
        <begin position="1097"/>
        <end position="1177"/>
    </location>
</feature>
<dbReference type="InterPro" id="IPR036869">
    <property type="entry name" value="J_dom_sf"/>
</dbReference>
<dbReference type="PANTHER" id="PTHR12096">
    <property type="entry name" value="NUCLEAR PROTEIN SKIP-RELATED"/>
    <property type="match status" value="1"/>
</dbReference>
<dbReference type="SMART" id="SM00271">
    <property type="entry name" value="DnaJ"/>
    <property type="match status" value="1"/>
</dbReference>
<evidence type="ECO:0000313" key="6">
    <source>
        <dbReference type="EMBL" id="OQE82266.1"/>
    </source>
</evidence>
<dbReference type="InterPro" id="IPR001623">
    <property type="entry name" value="DnaJ_domain"/>
</dbReference>
<dbReference type="OMA" id="FINHECT"/>
<feature type="region of interest" description="Disordered" evidence="4">
    <location>
        <begin position="976"/>
        <end position="1004"/>
    </location>
</feature>
<dbReference type="InterPro" id="IPR017862">
    <property type="entry name" value="SKI-int_prot_SKIP"/>
</dbReference>
<keyword evidence="3" id="KW-0143">Chaperone</keyword>
<evidence type="ECO:0000256" key="1">
    <source>
        <dbReference type="ARBA" id="ARBA00010197"/>
    </source>
</evidence>
<feature type="compositionally biased region" description="Low complexity" evidence="4">
    <location>
        <begin position="1119"/>
        <end position="1131"/>
    </location>
</feature>
<dbReference type="EMBL" id="MOOB01000037">
    <property type="protein sequence ID" value="OQE82266.1"/>
    <property type="molecule type" value="Genomic_DNA"/>
</dbReference>
<organism evidence="6 7">
    <name type="scientific">Penicillium nalgiovense</name>
    <dbReference type="NCBI Taxonomy" id="60175"/>
    <lineage>
        <taxon>Eukaryota</taxon>
        <taxon>Fungi</taxon>
        <taxon>Dikarya</taxon>
        <taxon>Ascomycota</taxon>
        <taxon>Pezizomycotina</taxon>
        <taxon>Eurotiomycetes</taxon>
        <taxon>Eurotiomycetidae</taxon>
        <taxon>Eurotiales</taxon>
        <taxon>Aspergillaceae</taxon>
        <taxon>Penicillium</taxon>
    </lineage>
</organism>
<dbReference type="STRING" id="60175.A0A1V6Y4G5"/>
<dbReference type="Proteomes" id="UP000191691">
    <property type="component" value="Unassembled WGS sequence"/>
</dbReference>
<evidence type="ECO:0000259" key="5">
    <source>
        <dbReference type="PROSITE" id="PS50076"/>
    </source>
</evidence>
<gene>
    <name evidence="6" type="ORF">PENNAL_c0037G04580</name>
</gene>
<comment type="similarity">
    <text evidence="1">Belongs to the SNW family.</text>
</comment>
<dbReference type="Gene3D" id="1.10.287.110">
    <property type="entry name" value="DnaJ domain"/>
    <property type="match status" value="1"/>
</dbReference>
<dbReference type="PROSITE" id="PS50076">
    <property type="entry name" value="DNAJ_2"/>
    <property type="match status" value="1"/>
</dbReference>
<feature type="domain" description="J" evidence="5">
    <location>
        <begin position="42"/>
        <end position="111"/>
    </location>
</feature>
<evidence type="ECO:0000256" key="2">
    <source>
        <dbReference type="ARBA" id="ARBA00022160"/>
    </source>
</evidence>
<feature type="compositionally biased region" description="Basic and acidic residues" evidence="4">
    <location>
        <begin position="1319"/>
        <end position="1331"/>
    </location>
</feature>
<dbReference type="SUPFAM" id="SSF46565">
    <property type="entry name" value="Chaperone J-domain"/>
    <property type="match status" value="1"/>
</dbReference>
<feature type="region of interest" description="Disordered" evidence="4">
    <location>
        <begin position="768"/>
        <end position="793"/>
    </location>
</feature>
<protein>
    <recommendedName>
        <fullName evidence="2">Pre-mRNA-processing protein 45</fullName>
    </recommendedName>
</protein>
<accession>A0A1V6Y4G5</accession>
<keyword evidence="7" id="KW-1185">Reference proteome</keyword>
<proteinExistence type="inferred from homology"/>
<feature type="region of interest" description="Disordered" evidence="4">
    <location>
        <begin position="1236"/>
        <end position="1255"/>
    </location>
</feature>
<feature type="compositionally biased region" description="Acidic residues" evidence="4">
    <location>
        <begin position="227"/>
        <end position="242"/>
    </location>
</feature>
<comment type="caution">
    <text evidence="6">The sequence shown here is derived from an EMBL/GenBank/DDBJ whole genome shotgun (WGS) entry which is preliminary data.</text>
</comment>
<name>A0A1V6Y4G5_PENNA</name>
<feature type="compositionally biased region" description="Basic and acidic residues" evidence="4">
    <location>
        <begin position="1273"/>
        <end position="1292"/>
    </location>
</feature>
<dbReference type="InterPro" id="IPR004015">
    <property type="entry name" value="SKI-int_prot_SKIP_SNW-dom"/>
</dbReference>
<feature type="compositionally biased region" description="Pro residues" evidence="4">
    <location>
        <begin position="987"/>
        <end position="998"/>
    </location>
</feature>
<dbReference type="Pfam" id="PF00226">
    <property type="entry name" value="DnaJ"/>
    <property type="match status" value="1"/>
</dbReference>
<dbReference type="InterPro" id="IPR018253">
    <property type="entry name" value="DnaJ_domain_CS"/>
</dbReference>
<dbReference type="Pfam" id="PF11875">
    <property type="entry name" value="DnaJ-like_C11_C"/>
    <property type="match status" value="1"/>
</dbReference>
<dbReference type="GO" id="GO:0005681">
    <property type="term" value="C:spliceosomal complex"/>
    <property type="evidence" value="ECO:0007669"/>
    <property type="project" value="InterPro"/>
</dbReference>
<evidence type="ECO:0000256" key="3">
    <source>
        <dbReference type="ARBA" id="ARBA00023186"/>
    </source>
</evidence>
<evidence type="ECO:0000256" key="4">
    <source>
        <dbReference type="SAM" id="MobiDB-lite"/>
    </source>
</evidence>
<dbReference type="CDD" id="cd06257">
    <property type="entry name" value="DnaJ"/>
    <property type="match status" value="1"/>
</dbReference>
<evidence type="ECO:0000313" key="7">
    <source>
        <dbReference type="Proteomes" id="UP000191691"/>
    </source>
</evidence>